<dbReference type="PANTHER" id="PTHR21180:SF32">
    <property type="entry name" value="ENDONUCLEASE_EXONUCLEASE_PHOSPHATASE FAMILY DOMAIN-CONTAINING PROTEIN 1"/>
    <property type="match status" value="1"/>
</dbReference>
<dbReference type="Pfam" id="PF10531">
    <property type="entry name" value="SLBB"/>
    <property type="match status" value="1"/>
</dbReference>
<dbReference type="Gene3D" id="3.10.560.10">
    <property type="entry name" value="Outer membrane lipoprotein wza domain like"/>
    <property type="match status" value="1"/>
</dbReference>
<organism evidence="3 4">
    <name type="scientific">Catenibacillus scindens</name>
    <dbReference type="NCBI Taxonomy" id="673271"/>
    <lineage>
        <taxon>Bacteria</taxon>
        <taxon>Bacillati</taxon>
        <taxon>Bacillota</taxon>
        <taxon>Clostridia</taxon>
        <taxon>Lachnospirales</taxon>
        <taxon>Lachnospiraceae</taxon>
        <taxon>Catenibacillus</taxon>
    </lineage>
</organism>
<dbReference type="RefSeq" id="WP_183773197.1">
    <property type="nucleotide sequence ID" value="NZ_JACHFW010000005.1"/>
</dbReference>
<dbReference type="SUPFAM" id="SSF47781">
    <property type="entry name" value="RuvA domain 2-like"/>
    <property type="match status" value="1"/>
</dbReference>
<accession>A0A7W8HAQ4</accession>
<gene>
    <name evidence="3" type="ORF">HNP82_001670</name>
</gene>
<dbReference type="InterPro" id="IPR019554">
    <property type="entry name" value="Soluble_ligand-bd"/>
</dbReference>
<evidence type="ECO:0000256" key="1">
    <source>
        <dbReference type="SAM" id="SignalP"/>
    </source>
</evidence>
<reference evidence="3 4" key="1">
    <citation type="submission" date="2020-08" db="EMBL/GenBank/DDBJ databases">
        <title>Genomic Encyclopedia of Type Strains, Phase IV (KMG-IV): sequencing the most valuable type-strain genomes for metagenomic binning, comparative biology and taxonomic classification.</title>
        <authorList>
            <person name="Goeker M."/>
        </authorList>
    </citation>
    <scope>NUCLEOTIDE SEQUENCE [LARGE SCALE GENOMIC DNA]</scope>
    <source>
        <strain evidence="3 4">DSM 106146</strain>
    </source>
</reference>
<dbReference type="Proteomes" id="UP000543642">
    <property type="component" value="Unassembled WGS sequence"/>
</dbReference>
<dbReference type="InterPro" id="IPR004509">
    <property type="entry name" value="Competence_ComEA_HhH"/>
</dbReference>
<keyword evidence="1" id="KW-0732">Signal</keyword>
<dbReference type="Gene3D" id="1.10.150.310">
    <property type="entry name" value="Tex RuvX-like domain-like"/>
    <property type="match status" value="1"/>
</dbReference>
<dbReference type="InterPro" id="IPR010994">
    <property type="entry name" value="RuvA_2-like"/>
</dbReference>
<feature type="domain" description="Helix-hairpin-helix DNA-binding motif class 1" evidence="2">
    <location>
        <begin position="207"/>
        <end position="226"/>
    </location>
</feature>
<dbReference type="InterPro" id="IPR003583">
    <property type="entry name" value="Hlx-hairpin-Hlx_DNA-bd_motif"/>
</dbReference>
<dbReference type="PANTHER" id="PTHR21180">
    <property type="entry name" value="ENDONUCLEASE/EXONUCLEASE/PHOSPHATASE FAMILY DOMAIN-CONTAINING PROTEIN 1"/>
    <property type="match status" value="1"/>
</dbReference>
<proteinExistence type="predicted"/>
<feature type="signal peptide" evidence="1">
    <location>
        <begin position="1"/>
        <end position="30"/>
    </location>
</feature>
<dbReference type="GO" id="GO:0015627">
    <property type="term" value="C:type II protein secretion system complex"/>
    <property type="evidence" value="ECO:0007669"/>
    <property type="project" value="TreeGrafter"/>
</dbReference>
<dbReference type="EMBL" id="JACHFW010000005">
    <property type="protein sequence ID" value="MBB5264543.1"/>
    <property type="molecule type" value="Genomic_DNA"/>
</dbReference>
<keyword evidence="4" id="KW-1185">Reference proteome</keyword>
<feature type="domain" description="Helix-hairpin-helix DNA-binding motif class 1" evidence="2">
    <location>
        <begin position="177"/>
        <end position="196"/>
    </location>
</feature>
<feature type="chain" id="PRO_5038381776" evidence="1">
    <location>
        <begin position="31"/>
        <end position="230"/>
    </location>
</feature>
<protein>
    <submittedName>
        <fullName evidence="3">Competence protein ComEA</fullName>
    </submittedName>
</protein>
<dbReference type="SMART" id="SM00278">
    <property type="entry name" value="HhH1"/>
    <property type="match status" value="2"/>
</dbReference>
<evidence type="ECO:0000313" key="4">
    <source>
        <dbReference type="Proteomes" id="UP000543642"/>
    </source>
</evidence>
<dbReference type="GO" id="GO:0015628">
    <property type="term" value="P:protein secretion by the type II secretion system"/>
    <property type="evidence" value="ECO:0007669"/>
    <property type="project" value="TreeGrafter"/>
</dbReference>
<dbReference type="GO" id="GO:0006281">
    <property type="term" value="P:DNA repair"/>
    <property type="evidence" value="ECO:0007669"/>
    <property type="project" value="InterPro"/>
</dbReference>
<comment type="caution">
    <text evidence="3">The sequence shown here is derived from an EMBL/GenBank/DDBJ whole genome shotgun (WGS) entry which is preliminary data.</text>
</comment>
<evidence type="ECO:0000313" key="3">
    <source>
        <dbReference type="EMBL" id="MBB5264543.1"/>
    </source>
</evidence>
<dbReference type="AlphaFoldDB" id="A0A7W8HAQ4"/>
<dbReference type="NCBIfam" id="TIGR00426">
    <property type="entry name" value="competence protein ComEA helix-hairpin-helix repeat region"/>
    <property type="match status" value="1"/>
</dbReference>
<dbReference type="GO" id="GO:0003677">
    <property type="term" value="F:DNA binding"/>
    <property type="evidence" value="ECO:0007669"/>
    <property type="project" value="InterPro"/>
</dbReference>
<name>A0A7W8HAQ4_9FIRM</name>
<dbReference type="InterPro" id="IPR051675">
    <property type="entry name" value="Endo/Exo/Phosphatase_dom_1"/>
</dbReference>
<evidence type="ECO:0000259" key="2">
    <source>
        <dbReference type="SMART" id="SM00278"/>
    </source>
</evidence>
<sequence>MKKFFLKCNRYAVRLAAVVIAAFLGLAYNAGCRQAPEEVLTALQTGEASQAAAVPEETGDLSESQEFYSHNESGSFQEETVCENIYVYVCGQVSRPGVYALKSGSRIYEAVEAAGGLLDGAEQTYVNMAQKLEDQMQVYVPSKEEVLSGTIPLPQNSGGKAGDTEVLKVNINTASLEELDALPGIGASKAGDIVAYRKTHGNFSSIEDLMNIPGIKSGIFDKIKDFVTVN</sequence>
<dbReference type="Pfam" id="PF12836">
    <property type="entry name" value="HHH_3"/>
    <property type="match status" value="1"/>
</dbReference>